<protein>
    <submittedName>
        <fullName evidence="1">Uncharacterized protein</fullName>
    </submittedName>
</protein>
<sequence>MGDPGFLLGKDRDGADKQWNPRVLLMWDNLRRSPQAQRMGTDLDWDYAELMMVALNIFFETHRWEMLSEVRQWMAKIGYSPADRNALKFDAPAPDDLAVGQPGSSSGNGMDMEEYWAQADAVMGGA</sequence>
<organism evidence="1 2">
    <name type="scientific">Bifidobacterium platyrrhinorum</name>
    <dbReference type="NCBI Taxonomy" id="2661628"/>
    <lineage>
        <taxon>Bacteria</taxon>
        <taxon>Bacillati</taxon>
        <taxon>Actinomycetota</taxon>
        <taxon>Actinomycetes</taxon>
        <taxon>Bifidobacteriales</taxon>
        <taxon>Bifidobacteriaceae</taxon>
        <taxon>Bifidobacterium</taxon>
    </lineage>
</organism>
<gene>
    <name evidence="1" type="ORF">GFD21_06730</name>
</gene>
<dbReference type="InterPro" id="IPR057972">
    <property type="entry name" value="Terminase_7"/>
</dbReference>
<evidence type="ECO:0000313" key="2">
    <source>
        <dbReference type="Proteomes" id="UP000483293"/>
    </source>
</evidence>
<comment type="caution">
    <text evidence="1">The sequence shown here is derived from an EMBL/GenBank/DDBJ whole genome shotgun (WGS) entry which is preliminary data.</text>
</comment>
<name>A0A6L9SSC6_9BIFI</name>
<dbReference type="AlphaFoldDB" id="A0A6L9SSC6"/>
<dbReference type="EMBL" id="WHZV01000005">
    <property type="protein sequence ID" value="NEG55460.1"/>
    <property type="molecule type" value="Genomic_DNA"/>
</dbReference>
<proteinExistence type="predicted"/>
<reference evidence="1 2" key="1">
    <citation type="submission" date="2019-10" db="EMBL/GenBank/DDBJ databases">
        <title>Bifidobacterium from non-human primates.</title>
        <authorList>
            <person name="Modesto M."/>
        </authorList>
    </citation>
    <scope>NUCLEOTIDE SEQUENCE [LARGE SCALE GENOMIC DNA]</scope>
    <source>
        <strain evidence="1 2">SMA15</strain>
    </source>
</reference>
<accession>A0A6L9SSC6</accession>
<evidence type="ECO:0000313" key="1">
    <source>
        <dbReference type="EMBL" id="NEG55460.1"/>
    </source>
</evidence>
<keyword evidence="2" id="KW-1185">Reference proteome</keyword>
<dbReference type="Pfam" id="PF25673">
    <property type="entry name" value="Terminase_7"/>
    <property type="match status" value="1"/>
</dbReference>
<dbReference type="Proteomes" id="UP000483293">
    <property type="component" value="Unassembled WGS sequence"/>
</dbReference>